<dbReference type="Gene3D" id="3.40.50.1010">
    <property type="entry name" value="5'-nuclease"/>
    <property type="match status" value="1"/>
</dbReference>
<dbReference type="InterPro" id="IPR002716">
    <property type="entry name" value="PIN_dom"/>
</dbReference>
<keyword evidence="8" id="KW-1185">Reference proteome</keyword>
<evidence type="ECO:0000256" key="5">
    <source>
        <dbReference type="HAMAP-Rule" id="MF_00265"/>
    </source>
</evidence>
<dbReference type="Pfam" id="PF01850">
    <property type="entry name" value="PIN"/>
    <property type="match status" value="1"/>
</dbReference>
<keyword evidence="2 5" id="KW-0540">Nuclease</keyword>
<reference evidence="7 8" key="1">
    <citation type="journal article" date="2013" name="Int. J. Syst. Evol. Microbiol.">
        <title>Sphingomonas kyungheensis sp. nov., a bacterium with ginsenoside-converting activity isolated from soil of a ginseng field.</title>
        <authorList>
            <person name="Son H.M."/>
            <person name="Yang J.E."/>
            <person name="Park Y."/>
            <person name="Han C.K."/>
            <person name="Kim S.G."/>
            <person name="Kook M."/>
            <person name="Yi T.H."/>
        </authorList>
    </citation>
    <scope>NUCLEOTIDE SEQUENCE [LARGE SCALE GENOMIC DNA]</scope>
    <source>
        <strain evidence="7 8">LMG 26582</strain>
    </source>
</reference>
<evidence type="ECO:0000256" key="3">
    <source>
        <dbReference type="ARBA" id="ARBA00022723"/>
    </source>
</evidence>
<feature type="binding site" evidence="5">
    <location>
        <position position="6"/>
    </location>
    <ligand>
        <name>Mg(2+)</name>
        <dbReference type="ChEBI" id="CHEBI:18420"/>
    </ligand>
</feature>
<evidence type="ECO:0000313" key="8">
    <source>
        <dbReference type="Proteomes" id="UP001367771"/>
    </source>
</evidence>
<keyword evidence="3 5" id="KW-0479">Metal-binding</keyword>
<comment type="function">
    <text evidence="5">Toxic component of a toxin-antitoxin (TA) system. An RNase.</text>
</comment>
<accession>A0ABU8H374</accession>
<keyword evidence="5" id="KW-0460">Magnesium</keyword>
<keyword evidence="1 5" id="KW-1277">Toxin-antitoxin system</keyword>
<dbReference type="HAMAP" id="MF_00265">
    <property type="entry name" value="VapC_Nob1"/>
    <property type="match status" value="1"/>
</dbReference>
<evidence type="ECO:0000313" key="7">
    <source>
        <dbReference type="EMBL" id="MEI5687437.1"/>
    </source>
</evidence>
<evidence type="ECO:0000256" key="4">
    <source>
        <dbReference type="ARBA" id="ARBA00022801"/>
    </source>
</evidence>
<dbReference type="InterPro" id="IPR022907">
    <property type="entry name" value="VapC_family"/>
</dbReference>
<comment type="cofactor">
    <cofactor evidence="5">
        <name>Mg(2+)</name>
        <dbReference type="ChEBI" id="CHEBI:18420"/>
    </cofactor>
</comment>
<feature type="domain" description="PIN" evidence="6">
    <location>
        <begin position="4"/>
        <end position="113"/>
    </location>
</feature>
<gene>
    <name evidence="5" type="primary">vapC</name>
    <name evidence="7" type="ORF">V8201_10155</name>
</gene>
<keyword evidence="4 5" id="KW-0378">Hydrolase</keyword>
<dbReference type="InterPro" id="IPR029060">
    <property type="entry name" value="PIN-like_dom_sf"/>
</dbReference>
<comment type="caution">
    <text evidence="7">The sequence shown here is derived from an EMBL/GenBank/DDBJ whole genome shotgun (WGS) entry which is preliminary data.</text>
</comment>
<evidence type="ECO:0000256" key="1">
    <source>
        <dbReference type="ARBA" id="ARBA00022649"/>
    </source>
</evidence>
<feature type="binding site" evidence="5">
    <location>
        <position position="94"/>
    </location>
    <ligand>
        <name>Mg(2+)</name>
        <dbReference type="ChEBI" id="CHEBI:18420"/>
    </ligand>
</feature>
<protein>
    <recommendedName>
        <fullName evidence="5">Ribonuclease VapC</fullName>
        <shortName evidence="5">RNase VapC</shortName>
        <ecNumber evidence="5">3.1.-.-</ecNumber>
    </recommendedName>
    <alternativeName>
        <fullName evidence="5">Toxin VapC</fullName>
    </alternativeName>
</protein>
<evidence type="ECO:0000259" key="6">
    <source>
        <dbReference type="Pfam" id="PF01850"/>
    </source>
</evidence>
<name>A0ABU8H374_9SPHN</name>
<proteinExistence type="inferred from homology"/>
<sequence length="133" mass="14820">MRAFLDSNIFAYAFGVDPRSATAFRLVKDGGVISTQSLNELANVLRRKHRWAWDDVRRAVRDVIVRCPAIITLTVDLHHLGLRLADRYTLSVYDGMIAAAAVIGGCDTLYSEDMHHGLVIDGRVRILDPFAPV</sequence>
<organism evidence="7 8">
    <name type="scientific">Sphingomonas kyungheensis</name>
    <dbReference type="NCBI Taxonomy" id="1069987"/>
    <lineage>
        <taxon>Bacteria</taxon>
        <taxon>Pseudomonadati</taxon>
        <taxon>Pseudomonadota</taxon>
        <taxon>Alphaproteobacteria</taxon>
        <taxon>Sphingomonadales</taxon>
        <taxon>Sphingomonadaceae</taxon>
        <taxon>Sphingomonas</taxon>
    </lineage>
</organism>
<comment type="similarity">
    <text evidence="5">Belongs to the PINc/VapC protein family.</text>
</comment>
<dbReference type="CDD" id="cd18692">
    <property type="entry name" value="PIN_VapC-like"/>
    <property type="match status" value="1"/>
</dbReference>
<keyword evidence="5" id="KW-0800">Toxin</keyword>
<dbReference type="RefSeq" id="WP_336545199.1">
    <property type="nucleotide sequence ID" value="NZ_JBBBDM010000003.1"/>
</dbReference>
<dbReference type="EMBL" id="JBBBDM010000003">
    <property type="protein sequence ID" value="MEI5687437.1"/>
    <property type="molecule type" value="Genomic_DNA"/>
</dbReference>
<dbReference type="EC" id="3.1.-.-" evidence="5"/>
<dbReference type="Proteomes" id="UP001367771">
    <property type="component" value="Unassembled WGS sequence"/>
</dbReference>
<dbReference type="SUPFAM" id="SSF88723">
    <property type="entry name" value="PIN domain-like"/>
    <property type="match status" value="1"/>
</dbReference>
<evidence type="ECO:0000256" key="2">
    <source>
        <dbReference type="ARBA" id="ARBA00022722"/>
    </source>
</evidence>